<sequence length="118" mass="12946">DCLGQFGLAEMAEYVSIDAQFTTAGVETEDDIVSNVLGTNNKCEELESDPESNPADVPPVMAATEALVTIYKLKLWLILQVNYEPELLHSLDAIESLASKCHALNAKQTQITDCFARR</sequence>
<feature type="non-terminal residue" evidence="1">
    <location>
        <position position="1"/>
    </location>
</feature>
<dbReference type="EMBL" id="CAJVCH010205019">
    <property type="protein sequence ID" value="CAG7731060.1"/>
    <property type="molecule type" value="Genomic_DNA"/>
</dbReference>
<evidence type="ECO:0000313" key="1">
    <source>
        <dbReference type="EMBL" id="CAG7731060.1"/>
    </source>
</evidence>
<reference evidence="1" key="1">
    <citation type="submission" date="2021-06" db="EMBL/GenBank/DDBJ databases">
        <authorList>
            <person name="Hodson N. C."/>
            <person name="Mongue J. A."/>
            <person name="Jaron S. K."/>
        </authorList>
    </citation>
    <scope>NUCLEOTIDE SEQUENCE</scope>
</reference>
<organism evidence="1 2">
    <name type="scientific">Allacma fusca</name>
    <dbReference type="NCBI Taxonomy" id="39272"/>
    <lineage>
        <taxon>Eukaryota</taxon>
        <taxon>Metazoa</taxon>
        <taxon>Ecdysozoa</taxon>
        <taxon>Arthropoda</taxon>
        <taxon>Hexapoda</taxon>
        <taxon>Collembola</taxon>
        <taxon>Symphypleona</taxon>
        <taxon>Sminthuridae</taxon>
        <taxon>Allacma</taxon>
    </lineage>
</organism>
<accession>A0A8J2P3Z3</accession>
<gene>
    <name evidence="1" type="ORF">AFUS01_LOCUS19669</name>
</gene>
<protein>
    <submittedName>
        <fullName evidence="1">Uncharacterized protein</fullName>
    </submittedName>
</protein>
<comment type="caution">
    <text evidence="1">The sequence shown here is derived from an EMBL/GenBank/DDBJ whole genome shotgun (WGS) entry which is preliminary data.</text>
</comment>
<name>A0A8J2P3Z3_9HEXA</name>
<evidence type="ECO:0000313" key="2">
    <source>
        <dbReference type="Proteomes" id="UP000708208"/>
    </source>
</evidence>
<keyword evidence="2" id="KW-1185">Reference proteome</keyword>
<proteinExistence type="predicted"/>
<dbReference type="AlphaFoldDB" id="A0A8J2P3Z3"/>
<dbReference type="Proteomes" id="UP000708208">
    <property type="component" value="Unassembled WGS sequence"/>
</dbReference>